<gene>
    <name evidence="1" type="ORF">ACE3NQ_09210</name>
</gene>
<proteinExistence type="predicted"/>
<dbReference type="RefSeq" id="WP_375524877.1">
    <property type="nucleotide sequence ID" value="NZ_JBHILM010000008.1"/>
</dbReference>
<name>A0ABV5B6H8_9BACL</name>
<dbReference type="EMBL" id="JBHILM010000008">
    <property type="protein sequence ID" value="MFB5681087.1"/>
    <property type="molecule type" value="Genomic_DNA"/>
</dbReference>
<evidence type="ECO:0000313" key="1">
    <source>
        <dbReference type="EMBL" id="MFB5681087.1"/>
    </source>
</evidence>
<protein>
    <recommendedName>
        <fullName evidence="3">SnoaL-like domain-containing protein</fullName>
    </recommendedName>
</protein>
<comment type="caution">
    <text evidence="1">The sequence shown here is derived from an EMBL/GenBank/DDBJ whole genome shotgun (WGS) entry which is preliminary data.</text>
</comment>
<accession>A0ABV5B6H8</accession>
<dbReference type="SUPFAM" id="SSF54427">
    <property type="entry name" value="NTF2-like"/>
    <property type="match status" value="1"/>
</dbReference>
<dbReference type="InterPro" id="IPR032710">
    <property type="entry name" value="NTF2-like_dom_sf"/>
</dbReference>
<evidence type="ECO:0000313" key="2">
    <source>
        <dbReference type="Proteomes" id="UP001580407"/>
    </source>
</evidence>
<sequence>MDQKNEYNFEIKKENGQWKIAREDVTSDFVDLPKDIDIKAAEILQKYNQEQAAVLSDLKTYYKAYNTEDLNLTLQYTAPSFIERWNTGATDWYRWEEMLKGHFEYSDSRYKLSEVRVIFLGKKEAVVQGVLEWTDSTQGIAEGDDVFPALIYMEFANGHWNYSDHLSLDPDF</sequence>
<keyword evidence="2" id="KW-1185">Reference proteome</keyword>
<organism evidence="1 2">
    <name type="scientific">Paenibacillus terreus</name>
    <dbReference type="NCBI Taxonomy" id="1387834"/>
    <lineage>
        <taxon>Bacteria</taxon>
        <taxon>Bacillati</taxon>
        <taxon>Bacillota</taxon>
        <taxon>Bacilli</taxon>
        <taxon>Bacillales</taxon>
        <taxon>Paenibacillaceae</taxon>
        <taxon>Paenibacillus</taxon>
    </lineage>
</organism>
<evidence type="ECO:0008006" key="3">
    <source>
        <dbReference type="Google" id="ProtNLM"/>
    </source>
</evidence>
<reference evidence="1 2" key="1">
    <citation type="submission" date="2024-09" db="EMBL/GenBank/DDBJ databases">
        <authorList>
            <person name="Ruan L."/>
        </authorList>
    </citation>
    <scope>NUCLEOTIDE SEQUENCE [LARGE SCALE GENOMIC DNA]</scope>
    <source>
        <strain evidence="1 2">D33</strain>
    </source>
</reference>
<dbReference type="Proteomes" id="UP001580407">
    <property type="component" value="Unassembled WGS sequence"/>
</dbReference>